<protein>
    <submittedName>
        <fullName evidence="2">Type II toxin-antitoxin system RelE/ParE family toxin</fullName>
    </submittedName>
</protein>
<evidence type="ECO:0000313" key="3">
    <source>
        <dbReference type="Proteomes" id="UP000824109"/>
    </source>
</evidence>
<gene>
    <name evidence="2" type="ORF">IAA61_08400</name>
</gene>
<name>A0A9D1MCL0_9FIRM</name>
<dbReference type="Pfam" id="PF05016">
    <property type="entry name" value="ParE_toxin"/>
    <property type="match status" value="1"/>
</dbReference>
<sequence length="111" mass="12867">MKWSVNYTEKAIDDLHAIYEYIAYDLSSPIAAAKLVGRIMDTIDGLDTNPIGLPLYKKEPWKSRGMRFVPVKKHIIFFLVSEEKGTVDVLRVMYGRRDIDLNTFNEELENQ</sequence>
<dbReference type="InterPro" id="IPR035093">
    <property type="entry name" value="RelE/ParE_toxin_dom_sf"/>
</dbReference>
<dbReference type="AlphaFoldDB" id="A0A9D1MCL0"/>
<dbReference type="Gene3D" id="3.30.2310.20">
    <property type="entry name" value="RelE-like"/>
    <property type="match status" value="1"/>
</dbReference>
<evidence type="ECO:0000313" key="2">
    <source>
        <dbReference type="EMBL" id="HIU57812.1"/>
    </source>
</evidence>
<comment type="caution">
    <text evidence="2">The sequence shown here is derived from an EMBL/GenBank/DDBJ whole genome shotgun (WGS) entry which is preliminary data.</text>
</comment>
<organism evidence="2 3">
    <name type="scientific">Candidatus Ornithomonoglobus merdipullorum</name>
    <dbReference type="NCBI Taxonomy" id="2840895"/>
    <lineage>
        <taxon>Bacteria</taxon>
        <taxon>Bacillati</taxon>
        <taxon>Bacillota</taxon>
        <taxon>Clostridia</taxon>
        <taxon>Candidatus Ornithomonoglobus</taxon>
    </lineage>
</organism>
<dbReference type="Proteomes" id="UP000824109">
    <property type="component" value="Unassembled WGS sequence"/>
</dbReference>
<reference evidence="2" key="2">
    <citation type="journal article" date="2021" name="PeerJ">
        <title>Extensive microbial diversity within the chicken gut microbiome revealed by metagenomics and culture.</title>
        <authorList>
            <person name="Gilroy R."/>
            <person name="Ravi A."/>
            <person name="Getino M."/>
            <person name="Pursley I."/>
            <person name="Horton D.L."/>
            <person name="Alikhan N.F."/>
            <person name="Baker D."/>
            <person name="Gharbi K."/>
            <person name="Hall N."/>
            <person name="Watson M."/>
            <person name="Adriaenssens E.M."/>
            <person name="Foster-Nyarko E."/>
            <person name="Jarju S."/>
            <person name="Secka A."/>
            <person name="Antonio M."/>
            <person name="Oren A."/>
            <person name="Chaudhuri R.R."/>
            <person name="La Ragione R."/>
            <person name="Hildebrand F."/>
            <person name="Pallen M.J."/>
        </authorList>
    </citation>
    <scope>NUCLEOTIDE SEQUENCE</scope>
    <source>
        <strain evidence="2">USAMLcec3-3695</strain>
    </source>
</reference>
<proteinExistence type="predicted"/>
<accession>A0A9D1MCL0</accession>
<reference evidence="2" key="1">
    <citation type="submission" date="2020-10" db="EMBL/GenBank/DDBJ databases">
        <authorList>
            <person name="Gilroy R."/>
        </authorList>
    </citation>
    <scope>NUCLEOTIDE SEQUENCE</scope>
    <source>
        <strain evidence="2">USAMLcec3-3695</strain>
    </source>
</reference>
<dbReference type="EMBL" id="DVNB01000087">
    <property type="protein sequence ID" value="HIU57812.1"/>
    <property type="molecule type" value="Genomic_DNA"/>
</dbReference>
<evidence type="ECO:0000256" key="1">
    <source>
        <dbReference type="ARBA" id="ARBA00022649"/>
    </source>
</evidence>
<keyword evidence="1" id="KW-1277">Toxin-antitoxin system</keyword>
<dbReference type="InterPro" id="IPR007712">
    <property type="entry name" value="RelE/ParE_toxin"/>
</dbReference>